<proteinExistence type="predicted"/>
<dbReference type="Proteomes" id="UP000605897">
    <property type="component" value="Unassembled WGS sequence"/>
</dbReference>
<name>A0ABQ3IFG5_9PSEU</name>
<organism evidence="1 2">
    <name type="scientific">Amycolatopsis deserti</name>
    <dbReference type="NCBI Taxonomy" id="185696"/>
    <lineage>
        <taxon>Bacteria</taxon>
        <taxon>Bacillati</taxon>
        <taxon>Actinomycetota</taxon>
        <taxon>Actinomycetes</taxon>
        <taxon>Pseudonocardiales</taxon>
        <taxon>Pseudonocardiaceae</taxon>
        <taxon>Amycolatopsis</taxon>
    </lineage>
</organism>
<evidence type="ECO:0000313" key="1">
    <source>
        <dbReference type="EMBL" id="GHE79158.1"/>
    </source>
</evidence>
<keyword evidence="2" id="KW-1185">Reference proteome</keyword>
<protein>
    <submittedName>
        <fullName evidence="1">Uncharacterized protein</fullName>
    </submittedName>
</protein>
<evidence type="ECO:0000313" key="2">
    <source>
        <dbReference type="Proteomes" id="UP000605897"/>
    </source>
</evidence>
<gene>
    <name evidence="1" type="ORF">GCM10017786_06180</name>
</gene>
<dbReference type="EMBL" id="BNAU01000001">
    <property type="protein sequence ID" value="GHE79158.1"/>
    <property type="molecule type" value="Genomic_DNA"/>
</dbReference>
<reference evidence="2" key="1">
    <citation type="journal article" date="2019" name="Int. J. Syst. Evol. Microbiol.">
        <title>The Global Catalogue of Microorganisms (GCM) 10K type strain sequencing project: providing services to taxonomists for standard genome sequencing and annotation.</title>
        <authorList>
            <consortium name="The Broad Institute Genomics Platform"/>
            <consortium name="The Broad Institute Genome Sequencing Center for Infectious Disease"/>
            <person name="Wu L."/>
            <person name="Ma J."/>
        </authorList>
    </citation>
    <scope>NUCLEOTIDE SEQUENCE [LARGE SCALE GENOMIC DNA]</scope>
    <source>
        <strain evidence="2">CGMCC 4.7677</strain>
    </source>
</reference>
<sequence>MAVNPGEVGCVAGWCGPAMSVSVGAASTSSNTGAEIATRFDTLATVYRAAILICDVITWTTAFSDMT</sequence>
<accession>A0ABQ3IFG5</accession>
<comment type="caution">
    <text evidence="1">The sequence shown here is derived from an EMBL/GenBank/DDBJ whole genome shotgun (WGS) entry which is preliminary data.</text>
</comment>